<protein>
    <submittedName>
        <fullName evidence="2">Uncharacterized protein</fullName>
    </submittedName>
</protein>
<evidence type="ECO:0000313" key="2">
    <source>
        <dbReference type="EMBL" id="MBC3794205.1"/>
    </source>
</evidence>
<feature type="transmembrane region" description="Helical" evidence="1">
    <location>
        <begin position="12"/>
        <end position="32"/>
    </location>
</feature>
<evidence type="ECO:0000256" key="1">
    <source>
        <dbReference type="SAM" id="Phobius"/>
    </source>
</evidence>
<dbReference type="Proteomes" id="UP000700732">
    <property type="component" value="Unassembled WGS sequence"/>
</dbReference>
<keyword evidence="3" id="KW-1185">Reference proteome</keyword>
<organism evidence="2 3">
    <name type="scientific">Spirosoma utsteinense</name>
    <dbReference type="NCBI Taxonomy" id="2585773"/>
    <lineage>
        <taxon>Bacteria</taxon>
        <taxon>Pseudomonadati</taxon>
        <taxon>Bacteroidota</taxon>
        <taxon>Cytophagia</taxon>
        <taxon>Cytophagales</taxon>
        <taxon>Cytophagaceae</taxon>
        <taxon>Spirosoma</taxon>
    </lineage>
</organism>
<feature type="transmembrane region" description="Helical" evidence="1">
    <location>
        <begin position="70"/>
        <end position="96"/>
    </location>
</feature>
<dbReference type="EMBL" id="VFIA01000040">
    <property type="protein sequence ID" value="MBC3794205.1"/>
    <property type="molecule type" value="Genomic_DNA"/>
</dbReference>
<evidence type="ECO:0000313" key="3">
    <source>
        <dbReference type="Proteomes" id="UP000700732"/>
    </source>
</evidence>
<reference evidence="2 3" key="1">
    <citation type="submission" date="2019-06" db="EMBL/GenBank/DDBJ databases">
        <title>Spirosoma utsteinense sp. nov. isolated from Antarctic ice-free soils.</title>
        <authorList>
            <person name="Tahon G."/>
        </authorList>
    </citation>
    <scope>NUCLEOTIDE SEQUENCE [LARGE SCALE GENOMIC DNA]</scope>
    <source>
        <strain evidence="2 3">LMG 31447</strain>
    </source>
</reference>
<comment type="caution">
    <text evidence="2">The sequence shown here is derived from an EMBL/GenBank/DDBJ whole genome shotgun (WGS) entry which is preliminary data.</text>
</comment>
<keyword evidence="1" id="KW-0812">Transmembrane</keyword>
<sequence length="252" mass="28569">MPTLSLVKRSPVILYGLVAGLLLGALGIAGNVDSSYFQQYYILVQVLALGMGCLHLWLGNRFAPDLFTSFGRSVLATCLILLLAVVVVLVICWQTGYLADRWPFATSLIPFVIPLLVQQAYQYYLNIPPADYRKWYYPVNGDMPDLDLLDLTKILVIQFEFLKTPTDTNFTNFKAKAPISMTLGDLFLIFINDYNERTPASPIQYTDAAGRPFGWVFSRKTTWWQRPVYCDPALDFTLNRLSDNDTIVARRT</sequence>
<proteinExistence type="predicted"/>
<feature type="transmembrane region" description="Helical" evidence="1">
    <location>
        <begin position="102"/>
        <end position="124"/>
    </location>
</feature>
<dbReference type="Pfam" id="PF17555">
    <property type="entry name" value="TssN"/>
    <property type="match status" value="1"/>
</dbReference>
<dbReference type="InterPro" id="IPR035177">
    <property type="entry name" value="TssN"/>
</dbReference>
<keyword evidence="1" id="KW-0472">Membrane</keyword>
<accession>A0ABR6WCA7</accession>
<feature type="transmembrane region" description="Helical" evidence="1">
    <location>
        <begin position="38"/>
        <end position="58"/>
    </location>
</feature>
<dbReference type="RefSeq" id="WP_186740441.1">
    <property type="nucleotide sequence ID" value="NZ_VFIA01000040.1"/>
</dbReference>
<name>A0ABR6WCA7_9BACT</name>
<keyword evidence="1" id="KW-1133">Transmembrane helix</keyword>
<gene>
    <name evidence="2" type="ORF">FH603_4732</name>
</gene>